<evidence type="ECO:0000313" key="3">
    <source>
        <dbReference type="Proteomes" id="UP001156601"/>
    </source>
</evidence>
<comment type="caution">
    <text evidence="2">The sequence shown here is derived from an EMBL/GenBank/DDBJ whole genome shotgun (WGS) entry which is preliminary data.</text>
</comment>
<dbReference type="InterPro" id="IPR050266">
    <property type="entry name" value="AB_hydrolase_sf"/>
</dbReference>
<protein>
    <submittedName>
        <fullName evidence="2">Alpha/beta hydrolase</fullName>
    </submittedName>
</protein>
<dbReference type="EMBL" id="BSOT01000006">
    <property type="protein sequence ID" value="GLR71732.1"/>
    <property type="molecule type" value="Genomic_DNA"/>
</dbReference>
<dbReference type="InterPro" id="IPR000073">
    <property type="entry name" value="AB_hydrolase_1"/>
</dbReference>
<keyword evidence="2" id="KW-0378">Hydrolase</keyword>
<accession>A0AA37WJ81</accession>
<feature type="domain" description="AB hydrolase-1" evidence="1">
    <location>
        <begin position="30"/>
        <end position="195"/>
    </location>
</feature>
<reference evidence="2" key="1">
    <citation type="journal article" date="2014" name="Int. J. Syst. Evol. Microbiol.">
        <title>Complete genome sequence of Corynebacterium casei LMG S-19264T (=DSM 44701T), isolated from a smear-ripened cheese.</title>
        <authorList>
            <consortium name="US DOE Joint Genome Institute (JGI-PGF)"/>
            <person name="Walter F."/>
            <person name="Albersmeier A."/>
            <person name="Kalinowski J."/>
            <person name="Ruckert C."/>
        </authorList>
    </citation>
    <scope>NUCLEOTIDE SEQUENCE</scope>
    <source>
        <strain evidence="2">NBRC 110023</strain>
    </source>
</reference>
<dbReference type="GO" id="GO:0016787">
    <property type="term" value="F:hydrolase activity"/>
    <property type="evidence" value="ECO:0007669"/>
    <property type="project" value="UniProtKB-KW"/>
</dbReference>
<organism evidence="2 3">
    <name type="scientific">Agaribacter marinus</name>
    <dbReference type="NCBI Taxonomy" id="1431249"/>
    <lineage>
        <taxon>Bacteria</taxon>
        <taxon>Pseudomonadati</taxon>
        <taxon>Pseudomonadota</taxon>
        <taxon>Gammaproteobacteria</taxon>
        <taxon>Alteromonadales</taxon>
        <taxon>Alteromonadaceae</taxon>
        <taxon>Agaribacter</taxon>
    </lineage>
</organism>
<name>A0AA37WJ81_9ALTE</name>
<dbReference type="InterPro" id="IPR029058">
    <property type="entry name" value="AB_hydrolase_fold"/>
</dbReference>
<evidence type="ECO:0000259" key="1">
    <source>
        <dbReference type="Pfam" id="PF00561"/>
    </source>
</evidence>
<proteinExistence type="predicted"/>
<dbReference type="Gene3D" id="3.40.50.1820">
    <property type="entry name" value="alpha/beta hydrolase"/>
    <property type="match status" value="1"/>
</dbReference>
<dbReference type="PANTHER" id="PTHR43798">
    <property type="entry name" value="MONOACYLGLYCEROL LIPASE"/>
    <property type="match status" value="1"/>
</dbReference>
<dbReference type="Proteomes" id="UP001156601">
    <property type="component" value="Unassembled WGS sequence"/>
</dbReference>
<keyword evidence="3" id="KW-1185">Reference proteome</keyword>
<reference evidence="2" key="2">
    <citation type="submission" date="2023-01" db="EMBL/GenBank/DDBJ databases">
        <title>Draft genome sequence of Agaribacter marinus strain NBRC 110023.</title>
        <authorList>
            <person name="Sun Q."/>
            <person name="Mori K."/>
        </authorList>
    </citation>
    <scope>NUCLEOTIDE SEQUENCE</scope>
    <source>
        <strain evidence="2">NBRC 110023</strain>
    </source>
</reference>
<dbReference type="SUPFAM" id="SSF53474">
    <property type="entry name" value="alpha/beta-Hydrolases"/>
    <property type="match status" value="1"/>
</dbReference>
<dbReference type="AlphaFoldDB" id="A0AA37WJ81"/>
<gene>
    <name evidence="2" type="primary">bioH_2</name>
    <name evidence="2" type="ORF">GCM10007852_26400</name>
</gene>
<dbReference type="Pfam" id="PF00561">
    <property type="entry name" value="Abhydrolase_1"/>
    <property type="match status" value="1"/>
</dbReference>
<evidence type="ECO:0000313" key="2">
    <source>
        <dbReference type="EMBL" id="GLR71732.1"/>
    </source>
</evidence>
<sequence>MEQRDYSPLQWANSLEDMLALTQDRVDSYDEQVHLVSFSMGGYIAALLALHPKNQNKIKSLSFVCYDPNGLSKEETLRRKNVLNSLKRAKNTNALSQASLSQYFTTQEVQEAQYPQTVLAMASDLGIGVMRAHMASTTPREDLSSQLSQLSTPQLWIAAQYDKIAKADAIKEHCLRSPSATFELLPNTAHMTPLTSAKDLASLLTAQLTNCN</sequence>